<protein>
    <recommendedName>
        <fullName evidence="3">Exopolysaccharide biosynthesis protein YbjH</fullName>
    </recommendedName>
</protein>
<dbReference type="Proteomes" id="UP000002875">
    <property type="component" value="Chromosome"/>
</dbReference>
<reference evidence="1 2" key="1">
    <citation type="submission" date="2011-07" db="EMBL/GenBank/DDBJ databases">
        <title>The complete genome of chromosome of Emticicia oligotrophica DSM 17448.</title>
        <authorList>
            <consortium name="US DOE Joint Genome Institute (JGI-PGF)"/>
            <person name="Lucas S."/>
            <person name="Han J."/>
            <person name="Lapidus A."/>
            <person name="Bruce D."/>
            <person name="Goodwin L."/>
            <person name="Pitluck S."/>
            <person name="Peters L."/>
            <person name="Kyrpides N."/>
            <person name="Mavromatis K."/>
            <person name="Ivanova N."/>
            <person name="Ovchinnikova G."/>
            <person name="Teshima H."/>
            <person name="Detter J.C."/>
            <person name="Tapia R."/>
            <person name="Han C."/>
            <person name="Land M."/>
            <person name="Hauser L."/>
            <person name="Markowitz V."/>
            <person name="Cheng J.-F."/>
            <person name="Hugenholtz P."/>
            <person name="Woyke T."/>
            <person name="Wu D."/>
            <person name="Tindall B."/>
            <person name="Pomrenke H."/>
            <person name="Brambilla E."/>
            <person name="Klenk H.-P."/>
            <person name="Eisen J.A."/>
        </authorList>
    </citation>
    <scope>NUCLEOTIDE SEQUENCE [LARGE SCALE GENOMIC DNA]</scope>
    <source>
        <strain evidence="1 2">DSM 17448</strain>
    </source>
</reference>
<dbReference type="RefSeq" id="WP_015031115.1">
    <property type="nucleotide sequence ID" value="NC_018748.1"/>
</dbReference>
<gene>
    <name evidence="1" type="ordered locus">Emtol_4304</name>
</gene>
<proteinExistence type="predicted"/>
<keyword evidence="2" id="KW-1185">Reference proteome</keyword>
<evidence type="ECO:0008006" key="3">
    <source>
        <dbReference type="Google" id="ProtNLM"/>
    </source>
</evidence>
<evidence type="ECO:0000313" key="2">
    <source>
        <dbReference type="Proteomes" id="UP000002875"/>
    </source>
</evidence>
<evidence type="ECO:0000313" key="1">
    <source>
        <dbReference type="EMBL" id="AFK05427.1"/>
    </source>
</evidence>
<dbReference type="EMBL" id="CP002961">
    <property type="protein sequence ID" value="AFK05427.1"/>
    <property type="molecule type" value="Genomic_DNA"/>
</dbReference>
<organism evidence="1 2">
    <name type="scientific">Emticicia oligotrophica (strain DSM 17448 / CIP 109782 / MTCC 6937 / GPTSA100-15)</name>
    <dbReference type="NCBI Taxonomy" id="929562"/>
    <lineage>
        <taxon>Bacteria</taxon>
        <taxon>Pseudomonadati</taxon>
        <taxon>Bacteroidota</taxon>
        <taxon>Cytophagia</taxon>
        <taxon>Cytophagales</taxon>
        <taxon>Leadbetterellaceae</taxon>
        <taxon>Emticicia</taxon>
    </lineage>
</organism>
<accession>A0ABN4AWX1</accession>
<sequence length="356" mass="41183">MNKIGLILLSIVLLCNYSYAQKVLKSFENIAKVDSSIYFENRTLRSQVVNFANLKELGFNEAIPMIHGIPVASYRIDKLGNIQVAEARDFPKHLRSKRWNYKLDFVLKPQFSASFGNPEKAVANKTNLLLNTNIVLAHGFSVYTGVAFPIINNLTSQPLNIRPAPTFISQFIGLKKFQYISWSMGLFYQDRYGLDIQYQKANPNAKISYGIDINYSGLYYWYPKREFRYTGLKDFSTLANASWRWEKYSSQVRMTAGRFLHGDLGAKLEFVRQFKKADIGFFGVSTTNGSTVGLHVAFAIAPGSIAQNKYLRIRTTEEFVWDYYYSNGFFIGERFRTNFRLDERLSLYNRNYWSQF</sequence>
<name>A0ABN4AWX1_EMTOG</name>